<dbReference type="AlphaFoldDB" id="A0A1D2YSU9"/>
<evidence type="ECO:0000256" key="2">
    <source>
        <dbReference type="ARBA" id="ARBA00023444"/>
    </source>
</evidence>
<evidence type="ECO:0000259" key="7">
    <source>
        <dbReference type="Pfam" id="PF22451"/>
    </source>
</evidence>
<evidence type="ECO:0000256" key="5">
    <source>
        <dbReference type="ARBA" id="ARBA00048470"/>
    </source>
</evidence>
<keyword evidence="1" id="KW-0456">Lyase</keyword>
<proteinExistence type="inferred from homology"/>
<dbReference type="InterPro" id="IPR053953">
    <property type="entry name" value="NirdL-like_HTH"/>
</dbReference>
<evidence type="ECO:0000313" key="9">
    <source>
        <dbReference type="Proteomes" id="UP000243739"/>
    </source>
</evidence>
<dbReference type="PANTHER" id="PTHR43413">
    <property type="entry name" value="TRANSCRIPTIONAL REGULATOR, ASNC FAMILY"/>
    <property type="match status" value="1"/>
</dbReference>
<dbReference type="InterPro" id="IPR036388">
    <property type="entry name" value="WH-like_DNA-bd_sf"/>
</dbReference>
<keyword evidence="9" id="KW-1185">Reference proteome</keyword>
<accession>A0A1D2YSU9</accession>
<dbReference type="STRING" id="337097.BHF71_03355"/>
<dbReference type="InterPro" id="IPR050684">
    <property type="entry name" value="HTH-Siroheme_Decarb"/>
</dbReference>
<comment type="similarity">
    <text evidence="3">Belongs to the Ahb/Nir family.</text>
</comment>
<reference evidence="8 9" key="1">
    <citation type="submission" date="2016-09" db="EMBL/GenBank/DDBJ databases">
        <title>Draft genome sequence for the type strain of Vulcanibacillus modesticaldus BR, a strictly anaerobic, moderately thermophilic, and nitrate-reducing bacterium from deep sea-hydrothermal vents of the Mid-Atlantic Ridge.</title>
        <authorList>
            <person name="Abin C.A."/>
            <person name="Hollibaugh J.T."/>
        </authorList>
    </citation>
    <scope>NUCLEOTIDE SEQUENCE [LARGE SCALE GENOMIC DNA]</scope>
    <source>
        <strain evidence="8 9">BR</strain>
    </source>
</reference>
<dbReference type="Gene3D" id="1.10.10.10">
    <property type="entry name" value="Winged helix-like DNA-binding domain superfamily/Winged helix DNA-binding domain"/>
    <property type="match status" value="1"/>
</dbReference>
<dbReference type="InterPro" id="IPR019888">
    <property type="entry name" value="Tscrpt_reg_AsnC-like"/>
</dbReference>
<dbReference type="OrthoDB" id="9806536at2"/>
<dbReference type="SUPFAM" id="SSF46785">
    <property type="entry name" value="Winged helix' DNA-binding domain"/>
    <property type="match status" value="1"/>
</dbReference>
<dbReference type="Gene3D" id="3.30.70.3460">
    <property type="match status" value="2"/>
</dbReference>
<evidence type="ECO:0000259" key="6">
    <source>
        <dbReference type="Pfam" id="PF17805"/>
    </source>
</evidence>
<name>A0A1D2YSU9_9BACI</name>
<dbReference type="GO" id="GO:0016829">
    <property type="term" value="F:lyase activity"/>
    <property type="evidence" value="ECO:0007669"/>
    <property type="project" value="UniProtKB-KW"/>
</dbReference>
<dbReference type="SMART" id="SM00344">
    <property type="entry name" value="HTH_ASNC"/>
    <property type="match status" value="1"/>
</dbReference>
<dbReference type="Pfam" id="PF22451">
    <property type="entry name" value="NirdL-like_HTH"/>
    <property type="match status" value="2"/>
</dbReference>
<comment type="catalytic activity">
    <reaction evidence="5">
        <text>siroheme + 2 H(+) = 12,18-didecarboxysiroheme + 2 CO2</text>
        <dbReference type="Rhea" id="RHEA:19093"/>
        <dbReference type="ChEBI" id="CHEBI:15378"/>
        <dbReference type="ChEBI" id="CHEBI:16526"/>
        <dbReference type="ChEBI" id="CHEBI:60052"/>
        <dbReference type="ChEBI" id="CHEBI:140497"/>
        <dbReference type="EC" id="4.1.1.111"/>
    </reaction>
</comment>
<feature type="domain" description="Siroheme decarboxylase AsnC-like ligand binding" evidence="6">
    <location>
        <begin position="240"/>
        <end position="325"/>
    </location>
</feature>
<dbReference type="Proteomes" id="UP000243739">
    <property type="component" value="Unassembled WGS sequence"/>
</dbReference>
<feature type="domain" description="Siroheme decarboxylase NirL-like HTH" evidence="7">
    <location>
        <begin position="11"/>
        <end position="52"/>
    </location>
</feature>
<dbReference type="RefSeq" id="WP_069657370.1">
    <property type="nucleotide sequence ID" value="NZ_MIJF01000056.1"/>
</dbReference>
<evidence type="ECO:0000256" key="4">
    <source>
        <dbReference type="ARBA" id="ARBA00023471"/>
    </source>
</evidence>
<dbReference type="Pfam" id="PF17805">
    <property type="entry name" value="AsnC_trans_reg2"/>
    <property type="match status" value="2"/>
</dbReference>
<evidence type="ECO:0000256" key="3">
    <source>
        <dbReference type="ARBA" id="ARBA00023457"/>
    </source>
</evidence>
<dbReference type="EC" id="4.1.1.111" evidence="4"/>
<feature type="domain" description="Siroheme decarboxylase AsnC-like ligand binding" evidence="6">
    <location>
        <begin position="66"/>
        <end position="147"/>
    </location>
</feature>
<organism evidence="8 9">
    <name type="scientific">Vulcanibacillus modesticaldus</name>
    <dbReference type="NCBI Taxonomy" id="337097"/>
    <lineage>
        <taxon>Bacteria</taxon>
        <taxon>Bacillati</taxon>
        <taxon>Bacillota</taxon>
        <taxon>Bacilli</taxon>
        <taxon>Bacillales</taxon>
        <taxon>Bacillaceae</taxon>
        <taxon>Vulcanibacillus</taxon>
    </lineage>
</organism>
<dbReference type="EMBL" id="MIJF01000056">
    <property type="protein sequence ID" value="OEF98070.1"/>
    <property type="molecule type" value="Genomic_DNA"/>
</dbReference>
<comment type="pathway">
    <text evidence="2">Porphyrin-containing compound metabolism.</text>
</comment>
<dbReference type="InterPro" id="IPR040523">
    <property type="entry name" value="AsnC_trans_reg2"/>
</dbReference>
<dbReference type="PANTHER" id="PTHR43413:SF1">
    <property type="entry name" value="SIROHEME DECARBOXYLASE NIRL SUBUNIT"/>
    <property type="match status" value="1"/>
</dbReference>
<feature type="domain" description="Siroheme decarboxylase NirL-like HTH" evidence="7">
    <location>
        <begin position="185"/>
        <end position="230"/>
    </location>
</feature>
<comment type="caution">
    <text evidence="8">The sequence shown here is derived from an EMBL/GenBank/DDBJ whole genome shotgun (WGS) entry which is preliminary data.</text>
</comment>
<sequence length="347" mass="40005">MSILQMDKINQELLNLIQKDFPLVERPFLEIANRLNISEAEVINRIKELKGNVIRQISAIFDTKSLGYKSSLVAAKVNPESIDKAAEIVNQHPGVSHNYKRNHEFNLWFTIAVPPNSRLGLEKTVEILGKLAGVESIRLLPTLKLFKIGVQLDMTGKDTKRKVESQFYNEKKREESSIQLTDKEIAIIRVLQKDLAIISRPFSDLANEAGVTVQELLDKANAFKQRGIMRRFAAVLSHRKAGFKANGMGVWKVPKEKQEEIGAKMAAYQAVSHCYLRPTYPDWPYNIFTMVHGRSVEEVEDIFRMIEEDTGITERFVLYSTKEYKKTRVQYFTPEVERWEEQFLKKE</sequence>
<evidence type="ECO:0000313" key="8">
    <source>
        <dbReference type="EMBL" id="OEF98070.1"/>
    </source>
</evidence>
<gene>
    <name evidence="8" type="ORF">BHF71_03355</name>
</gene>
<protein>
    <recommendedName>
        <fullName evidence="4">siroheme decarboxylase</fullName>
        <ecNumber evidence="4">4.1.1.111</ecNumber>
    </recommendedName>
</protein>
<dbReference type="InterPro" id="IPR036390">
    <property type="entry name" value="WH_DNA-bd_sf"/>
</dbReference>
<evidence type="ECO:0000256" key="1">
    <source>
        <dbReference type="ARBA" id="ARBA00023239"/>
    </source>
</evidence>